<feature type="transmembrane region" description="Helical" evidence="2">
    <location>
        <begin position="54"/>
        <end position="76"/>
    </location>
</feature>
<feature type="compositionally biased region" description="Low complexity" evidence="1">
    <location>
        <begin position="216"/>
        <end position="225"/>
    </location>
</feature>
<protein>
    <submittedName>
        <fullName evidence="3">Uncharacterized protein</fullName>
    </submittedName>
</protein>
<keyword evidence="2" id="KW-1133">Transmembrane helix</keyword>
<dbReference type="RefSeq" id="WP_167092618.1">
    <property type="nucleotide sequence ID" value="NZ_WHJG01000046.1"/>
</dbReference>
<feature type="region of interest" description="Disordered" evidence="1">
    <location>
        <begin position="1"/>
        <end position="50"/>
    </location>
</feature>
<gene>
    <name evidence="3" type="ORF">F2P44_28770</name>
</gene>
<feature type="region of interest" description="Disordered" evidence="1">
    <location>
        <begin position="91"/>
        <end position="258"/>
    </location>
</feature>
<evidence type="ECO:0000256" key="1">
    <source>
        <dbReference type="SAM" id="MobiDB-lite"/>
    </source>
</evidence>
<evidence type="ECO:0000313" key="4">
    <source>
        <dbReference type="Proteomes" id="UP000621455"/>
    </source>
</evidence>
<keyword evidence="4" id="KW-1185">Reference proteome</keyword>
<sequence>MQHDDQSPPAYRRPSLLSTEQQQEAARASADARQSTQAADKSPLDAGKAKRGKAAWLAGGAVLVAACAGAAVWLALDADTMPAVVASGPAAPVLADPVTPAPVAKPAEADVAAATTKPAGADASAASTKPAEADVSAAAILEQGAPAPAAAANDPSLKDMLNAPAAPKPKSPGEELSKLLASSPAAPKKAAAKAADTPAKAAQLAKAGDKKPAPPLKGAPKAAAKPTDDASLLAALEAHSKEQQGEQRPAANAAAPTSLKQCKQLNAAQAEQCLLRLCAGSAKDDPQCKSRRVPNPAAD</sequence>
<reference evidence="3 4" key="1">
    <citation type="submission" date="2019-10" db="EMBL/GenBank/DDBJ databases">
        <title>Taxonomy of Antarctic Massilia spp.: description of Massilia rubra sp. nov., Massilia aquatica sp. nov., Massilia mucilaginosa sp. nov., Massilia frigida sp. nov. isolated from streams, lakes and regoliths.</title>
        <authorList>
            <person name="Holochova P."/>
            <person name="Sedlacek I."/>
            <person name="Kralova S."/>
            <person name="Maslanova I."/>
            <person name="Busse H.-J."/>
            <person name="Stankova E."/>
            <person name="Vrbovska V."/>
            <person name="Kovarovic V."/>
            <person name="Bartak M."/>
            <person name="Svec P."/>
            <person name="Pantucek R."/>
        </authorList>
    </citation>
    <scope>NUCLEOTIDE SEQUENCE [LARGE SCALE GENOMIC DNA]</scope>
    <source>
        <strain evidence="3 4">CCM 8695</strain>
    </source>
</reference>
<evidence type="ECO:0000313" key="3">
    <source>
        <dbReference type="EMBL" id="NHZ83236.1"/>
    </source>
</evidence>
<comment type="caution">
    <text evidence="3">The sequence shown here is derived from an EMBL/GenBank/DDBJ whole genome shotgun (WGS) entry which is preliminary data.</text>
</comment>
<dbReference type="Proteomes" id="UP000621455">
    <property type="component" value="Unassembled WGS sequence"/>
</dbReference>
<organism evidence="3 4">
    <name type="scientific">Massilia frigida</name>
    <dbReference type="NCBI Taxonomy" id="2609281"/>
    <lineage>
        <taxon>Bacteria</taxon>
        <taxon>Pseudomonadati</taxon>
        <taxon>Pseudomonadota</taxon>
        <taxon>Betaproteobacteria</taxon>
        <taxon>Burkholderiales</taxon>
        <taxon>Oxalobacteraceae</taxon>
        <taxon>Telluria group</taxon>
        <taxon>Massilia</taxon>
    </lineage>
</organism>
<dbReference type="EMBL" id="WHJG01000046">
    <property type="protein sequence ID" value="NHZ83236.1"/>
    <property type="molecule type" value="Genomic_DNA"/>
</dbReference>
<proteinExistence type="predicted"/>
<accession>A0ABX0NCQ9</accession>
<feature type="compositionally biased region" description="Low complexity" evidence="1">
    <location>
        <begin position="91"/>
        <end position="155"/>
    </location>
</feature>
<keyword evidence="2" id="KW-0472">Membrane</keyword>
<feature type="compositionally biased region" description="Low complexity" evidence="1">
    <location>
        <begin position="178"/>
        <end position="206"/>
    </location>
</feature>
<name>A0ABX0NCQ9_9BURK</name>
<evidence type="ECO:0000256" key="2">
    <source>
        <dbReference type="SAM" id="Phobius"/>
    </source>
</evidence>
<keyword evidence="2" id="KW-0812">Transmembrane</keyword>